<dbReference type="GO" id="GO:0016020">
    <property type="term" value="C:membrane"/>
    <property type="evidence" value="ECO:0007669"/>
    <property type="project" value="InterPro"/>
</dbReference>
<organism evidence="1 2">
    <name type="scientific">Paracoccus hibiscisoli</name>
    <dbReference type="NCBI Taxonomy" id="2023261"/>
    <lineage>
        <taxon>Bacteria</taxon>
        <taxon>Pseudomonadati</taxon>
        <taxon>Pseudomonadota</taxon>
        <taxon>Alphaproteobacteria</taxon>
        <taxon>Rhodobacterales</taxon>
        <taxon>Paracoccaceae</taxon>
        <taxon>Paracoccus</taxon>
    </lineage>
</organism>
<dbReference type="Pfam" id="PF03567">
    <property type="entry name" value="Sulfotransfer_2"/>
    <property type="match status" value="1"/>
</dbReference>
<sequence length="259" mass="29309">MIDRLALEFGASAPVMSAFVKRFSPAMVSTNQFQASSDTMLFVHIPKTAGMSVGKALQQTFDQFYGVEWNNAGASFRKLARRAAYMQSRTNVRQVIIGHYGWAEIQFWRNQELPVKSGTILRDPVQRMISNFNYNSSEAHPAHKDFIRRNPTIEGYIENTDLDVQLTQAIGIVSSFDDVLRKLTAYYSFIGVTERLGQSLAYLSRSHGLPPIHEYHTNVGSKPAEELPDSVRQLILDRNYNDSKIHALMMRLYAAEDPA</sequence>
<evidence type="ECO:0000313" key="1">
    <source>
        <dbReference type="EMBL" id="TJZ87430.1"/>
    </source>
</evidence>
<proteinExistence type="predicted"/>
<dbReference type="InterPro" id="IPR005331">
    <property type="entry name" value="Sulfotransferase"/>
</dbReference>
<dbReference type="AlphaFoldDB" id="A0A4U0QZS0"/>
<dbReference type="InterPro" id="IPR027417">
    <property type="entry name" value="P-loop_NTPase"/>
</dbReference>
<keyword evidence="2" id="KW-1185">Reference proteome</keyword>
<evidence type="ECO:0000313" key="2">
    <source>
        <dbReference type="Proteomes" id="UP000306223"/>
    </source>
</evidence>
<reference evidence="1 2" key="1">
    <citation type="submission" date="2019-04" db="EMBL/GenBank/DDBJ databases">
        <authorList>
            <person name="Li J."/>
        </authorList>
    </citation>
    <scope>NUCLEOTIDE SEQUENCE [LARGE SCALE GENOMIC DNA]</scope>
    <source>
        <strain evidence="1 2">CCTCC AB2016182</strain>
    </source>
</reference>
<name>A0A4U0QZS0_9RHOB</name>
<protein>
    <recommendedName>
        <fullName evidence="3">Sulfotransferase family protein</fullName>
    </recommendedName>
</protein>
<dbReference type="GO" id="GO:0008146">
    <property type="term" value="F:sulfotransferase activity"/>
    <property type="evidence" value="ECO:0007669"/>
    <property type="project" value="InterPro"/>
</dbReference>
<dbReference type="EMBL" id="SUNH01000003">
    <property type="protein sequence ID" value="TJZ87430.1"/>
    <property type="molecule type" value="Genomic_DNA"/>
</dbReference>
<dbReference type="OrthoDB" id="1407035at2"/>
<dbReference type="Proteomes" id="UP000306223">
    <property type="component" value="Unassembled WGS sequence"/>
</dbReference>
<evidence type="ECO:0008006" key="3">
    <source>
        <dbReference type="Google" id="ProtNLM"/>
    </source>
</evidence>
<dbReference type="Gene3D" id="3.40.50.300">
    <property type="entry name" value="P-loop containing nucleotide triphosphate hydrolases"/>
    <property type="match status" value="1"/>
</dbReference>
<gene>
    <name evidence="1" type="ORF">FA740_01330</name>
</gene>
<comment type="caution">
    <text evidence="1">The sequence shown here is derived from an EMBL/GenBank/DDBJ whole genome shotgun (WGS) entry which is preliminary data.</text>
</comment>
<accession>A0A4U0QZS0</accession>